<dbReference type="InterPro" id="IPR019291">
    <property type="entry name" value="Host_attachment_protein"/>
</dbReference>
<comment type="caution">
    <text evidence="1">The sequence shown here is derived from an EMBL/GenBank/DDBJ whole genome shotgun (WGS) entry which is preliminary data.</text>
</comment>
<evidence type="ECO:0000313" key="2">
    <source>
        <dbReference type="Proteomes" id="UP001319883"/>
    </source>
</evidence>
<dbReference type="Proteomes" id="UP001319883">
    <property type="component" value="Unassembled WGS sequence"/>
</dbReference>
<protein>
    <submittedName>
        <fullName evidence="1">Host attachment protein</fullName>
    </submittedName>
</protein>
<reference evidence="1 2" key="1">
    <citation type="submission" date="2021-05" db="EMBL/GenBank/DDBJ databases">
        <title>Petroleum and Energy Research Collection (APPE): ex situ preservation of microbial diversity associated with the oil industry and exploitation of its biotechnological potential.</title>
        <authorList>
            <person name="Paixao C.T.M."/>
            <person name="Gomes M.B."/>
            <person name="Oliveira V.M."/>
        </authorList>
    </citation>
    <scope>NUCLEOTIDE SEQUENCE [LARGE SCALE GENOMIC DNA]</scope>
    <source>
        <strain evidence="1 2">LIT2</strain>
    </source>
</reference>
<dbReference type="EMBL" id="JAGXFD010000001">
    <property type="protein sequence ID" value="MBZ9567039.1"/>
    <property type="molecule type" value="Genomic_DNA"/>
</dbReference>
<name>A0ABS7WY25_9GAMM</name>
<evidence type="ECO:0000313" key="1">
    <source>
        <dbReference type="EMBL" id="MBZ9567039.1"/>
    </source>
</evidence>
<organism evidence="1 2">
    <name type="scientific">Modicisalibacter tunisiensis</name>
    <dbReference type="NCBI Taxonomy" id="390637"/>
    <lineage>
        <taxon>Bacteria</taxon>
        <taxon>Pseudomonadati</taxon>
        <taxon>Pseudomonadota</taxon>
        <taxon>Gammaproteobacteria</taxon>
        <taxon>Oceanospirillales</taxon>
        <taxon>Halomonadaceae</taxon>
        <taxon>Modicisalibacter</taxon>
    </lineage>
</organism>
<dbReference type="Pfam" id="PF10116">
    <property type="entry name" value="Host_attach"/>
    <property type="match status" value="1"/>
</dbReference>
<proteinExistence type="predicted"/>
<sequence length="142" mass="15566">MSTTYIIATDAARARVFAHAAGVMREVEDLVHPESREHIGDLRTGGKGDAGGGAHLRQTGNADATLEKHAMFFAKEVAHYLKQARSQGKADHFVIIAEPRFLGQLRDKLDDATRKLVVKELDKDLSKATKEQIAETLGKPYA</sequence>
<keyword evidence="2" id="KW-1185">Reference proteome</keyword>
<accession>A0ABS7WY25</accession>
<dbReference type="RefSeq" id="WP_224416016.1">
    <property type="nucleotide sequence ID" value="NZ_JAGXFC010000001.1"/>
</dbReference>
<gene>
    <name evidence="1" type="ORF">KGQ91_04960</name>
</gene>